<reference evidence="1 2" key="1">
    <citation type="submission" date="2013-11" db="EMBL/GenBank/DDBJ databases">
        <title>Genome sequencing of Stegodyphus mimosarum.</title>
        <authorList>
            <person name="Bechsgaard J."/>
        </authorList>
    </citation>
    <scope>NUCLEOTIDE SEQUENCE [LARGE SCALE GENOMIC DNA]</scope>
</reference>
<accession>A0A087UJS9</accession>
<proteinExistence type="predicted"/>
<protein>
    <submittedName>
        <fullName evidence="1">Uncharacterized protein</fullName>
    </submittedName>
</protein>
<keyword evidence="2" id="KW-1185">Reference proteome</keyword>
<organism evidence="1 2">
    <name type="scientific">Stegodyphus mimosarum</name>
    <name type="common">African social velvet spider</name>
    <dbReference type="NCBI Taxonomy" id="407821"/>
    <lineage>
        <taxon>Eukaryota</taxon>
        <taxon>Metazoa</taxon>
        <taxon>Ecdysozoa</taxon>
        <taxon>Arthropoda</taxon>
        <taxon>Chelicerata</taxon>
        <taxon>Arachnida</taxon>
        <taxon>Araneae</taxon>
        <taxon>Araneomorphae</taxon>
        <taxon>Entelegynae</taxon>
        <taxon>Eresoidea</taxon>
        <taxon>Eresidae</taxon>
        <taxon>Stegodyphus</taxon>
    </lineage>
</organism>
<dbReference type="Proteomes" id="UP000054359">
    <property type="component" value="Unassembled WGS sequence"/>
</dbReference>
<evidence type="ECO:0000313" key="2">
    <source>
        <dbReference type="Proteomes" id="UP000054359"/>
    </source>
</evidence>
<name>A0A087UJS9_STEMI</name>
<dbReference type="EMBL" id="KK120142">
    <property type="protein sequence ID" value="KFM77618.1"/>
    <property type="molecule type" value="Genomic_DNA"/>
</dbReference>
<dbReference type="AlphaFoldDB" id="A0A087UJS9"/>
<sequence>MIKWSLILVILKKTNFETSLSSIFLGPLPYPFGISISGIFS</sequence>
<gene>
    <name evidence="1" type="ORF">X975_25962</name>
</gene>
<evidence type="ECO:0000313" key="1">
    <source>
        <dbReference type="EMBL" id="KFM77618.1"/>
    </source>
</evidence>
<feature type="non-terminal residue" evidence="1">
    <location>
        <position position="41"/>
    </location>
</feature>